<dbReference type="EMBL" id="RDQH01000337">
    <property type="protein sequence ID" value="RXH83477.1"/>
    <property type="molecule type" value="Genomic_DNA"/>
</dbReference>
<organism evidence="1 2">
    <name type="scientific">Malus domestica</name>
    <name type="common">Apple</name>
    <name type="synonym">Pyrus malus</name>
    <dbReference type="NCBI Taxonomy" id="3750"/>
    <lineage>
        <taxon>Eukaryota</taxon>
        <taxon>Viridiplantae</taxon>
        <taxon>Streptophyta</taxon>
        <taxon>Embryophyta</taxon>
        <taxon>Tracheophyta</taxon>
        <taxon>Spermatophyta</taxon>
        <taxon>Magnoliopsida</taxon>
        <taxon>eudicotyledons</taxon>
        <taxon>Gunneridae</taxon>
        <taxon>Pentapetalae</taxon>
        <taxon>rosids</taxon>
        <taxon>fabids</taxon>
        <taxon>Rosales</taxon>
        <taxon>Rosaceae</taxon>
        <taxon>Amygdaloideae</taxon>
        <taxon>Maleae</taxon>
        <taxon>Malus</taxon>
    </lineage>
</organism>
<evidence type="ECO:0000313" key="2">
    <source>
        <dbReference type="Proteomes" id="UP000290289"/>
    </source>
</evidence>
<protein>
    <submittedName>
        <fullName evidence="1">Uncharacterized protein</fullName>
    </submittedName>
</protein>
<gene>
    <name evidence="1" type="ORF">DVH24_005730</name>
</gene>
<dbReference type="AlphaFoldDB" id="A0A498IN64"/>
<keyword evidence="2" id="KW-1185">Reference proteome</keyword>
<name>A0A498IN64_MALDO</name>
<evidence type="ECO:0000313" key="1">
    <source>
        <dbReference type="EMBL" id="RXH83477.1"/>
    </source>
</evidence>
<accession>A0A498IN64</accession>
<dbReference type="Proteomes" id="UP000290289">
    <property type="component" value="Chromosome 11"/>
</dbReference>
<comment type="caution">
    <text evidence="1">The sequence shown here is derived from an EMBL/GenBank/DDBJ whole genome shotgun (WGS) entry which is preliminary data.</text>
</comment>
<reference evidence="1 2" key="1">
    <citation type="submission" date="2018-10" db="EMBL/GenBank/DDBJ databases">
        <title>A high-quality apple genome assembly.</title>
        <authorList>
            <person name="Hu J."/>
        </authorList>
    </citation>
    <scope>NUCLEOTIDE SEQUENCE [LARGE SCALE GENOMIC DNA]</scope>
    <source>
        <strain evidence="2">cv. HFTH1</strain>
        <tissue evidence="1">Young leaf</tissue>
    </source>
</reference>
<proteinExistence type="predicted"/>
<sequence>MAVQQWFEIEELHGDQMVQQPSRLEREGVKWLVPWMCPFRTIKVNCNEACSKEFGRWKLWMVSSGFYG</sequence>